<accession>W7LAZ5</accession>
<evidence type="ECO:0000256" key="5">
    <source>
        <dbReference type="PIRSR" id="PIRSR604294-1"/>
    </source>
</evidence>
<dbReference type="PANTHER" id="PTHR10543:SF24">
    <property type="entry name" value="CAROTENOID ISOMEROOXYGENASE"/>
    <property type="match status" value="1"/>
</dbReference>
<protein>
    <submittedName>
        <fullName evidence="6">Uncharacterized protein</fullName>
    </submittedName>
</protein>
<evidence type="ECO:0000256" key="2">
    <source>
        <dbReference type="ARBA" id="ARBA00022723"/>
    </source>
</evidence>
<evidence type="ECO:0000256" key="4">
    <source>
        <dbReference type="ARBA" id="ARBA00023004"/>
    </source>
</evidence>
<proteinExistence type="inferred from homology"/>
<dbReference type="AlphaFoldDB" id="W7LAZ5"/>
<evidence type="ECO:0000313" key="6">
    <source>
        <dbReference type="EMBL" id="EWG35841.1"/>
    </source>
</evidence>
<feature type="binding site" evidence="5">
    <location>
        <position position="346"/>
    </location>
    <ligand>
        <name>Fe cation</name>
        <dbReference type="ChEBI" id="CHEBI:24875"/>
        <note>catalytic</note>
    </ligand>
</feature>
<dbReference type="RefSeq" id="XP_018742032.1">
    <property type="nucleotide sequence ID" value="XM_018886475.1"/>
</dbReference>
<keyword evidence="2 5" id="KW-0479">Metal-binding</keyword>
<dbReference type="PANTHER" id="PTHR10543">
    <property type="entry name" value="BETA-CAROTENE DIOXYGENASE"/>
    <property type="match status" value="1"/>
</dbReference>
<dbReference type="EMBL" id="CM000578">
    <property type="protein sequence ID" value="EWG35841.1"/>
    <property type="molecule type" value="Genomic_DNA"/>
</dbReference>
<comment type="similarity">
    <text evidence="1">Belongs to the carotenoid oxygenase family.</text>
</comment>
<feature type="binding site" evidence="5">
    <location>
        <position position="281"/>
    </location>
    <ligand>
        <name>Fe cation</name>
        <dbReference type="ChEBI" id="CHEBI:24875"/>
        <note>catalytic</note>
    </ligand>
</feature>
<dbReference type="EMBL" id="DS022242">
    <property type="protein sequence ID" value="EWG35841.1"/>
    <property type="molecule type" value="Genomic_DNA"/>
</dbReference>
<comment type="cofactor">
    <cofactor evidence="5">
        <name>Fe(2+)</name>
        <dbReference type="ChEBI" id="CHEBI:29033"/>
    </cofactor>
    <text evidence="5">Binds 1 Fe(2+) ion per subunit.</text>
</comment>
<evidence type="ECO:0000313" key="7">
    <source>
        <dbReference type="Proteomes" id="UP000009096"/>
    </source>
</evidence>
<dbReference type="GeneID" id="30058443"/>
<feature type="binding site" evidence="5">
    <location>
        <position position="559"/>
    </location>
    <ligand>
        <name>Fe cation</name>
        <dbReference type="ChEBI" id="CHEBI:24875"/>
        <note>catalytic</note>
    </ligand>
</feature>
<evidence type="ECO:0000256" key="3">
    <source>
        <dbReference type="ARBA" id="ARBA00023002"/>
    </source>
</evidence>
<keyword evidence="3" id="KW-0560">Oxidoreductase</keyword>
<keyword evidence="4 5" id="KW-0408">Iron</keyword>
<organism evidence="6 7">
    <name type="scientific">Gibberella moniliformis (strain M3125 / FGSC 7600)</name>
    <name type="common">Maize ear and stalk rot fungus</name>
    <name type="synonym">Fusarium verticillioides</name>
    <dbReference type="NCBI Taxonomy" id="334819"/>
    <lineage>
        <taxon>Eukaryota</taxon>
        <taxon>Fungi</taxon>
        <taxon>Dikarya</taxon>
        <taxon>Ascomycota</taxon>
        <taxon>Pezizomycotina</taxon>
        <taxon>Sordariomycetes</taxon>
        <taxon>Hypocreomycetidae</taxon>
        <taxon>Hypocreales</taxon>
        <taxon>Nectriaceae</taxon>
        <taxon>Fusarium</taxon>
        <taxon>Fusarium fujikuroi species complex</taxon>
    </lineage>
</organism>
<dbReference type="STRING" id="334819.W7LAZ5"/>
<dbReference type="KEGG" id="fvr:FVEG_00042"/>
<reference evidence="6 7" key="1">
    <citation type="journal article" date="2010" name="Nature">
        <title>Comparative genomics reveals mobile pathogenicity chromosomes in Fusarium.</title>
        <authorList>
            <person name="Ma L.J."/>
            <person name="van der Does H.C."/>
            <person name="Borkovich K.A."/>
            <person name="Coleman J.J."/>
            <person name="Daboussi M.J."/>
            <person name="Di Pietro A."/>
            <person name="Dufresne M."/>
            <person name="Freitag M."/>
            <person name="Grabherr M."/>
            <person name="Henrissat B."/>
            <person name="Houterman P.M."/>
            <person name="Kang S."/>
            <person name="Shim W.B."/>
            <person name="Woloshuk C."/>
            <person name="Xie X."/>
            <person name="Xu J.R."/>
            <person name="Antoniw J."/>
            <person name="Baker S.E."/>
            <person name="Bluhm B.H."/>
            <person name="Breakspear A."/>
            <person name="Brown D.W."/>
            <person name="Butchko R.A."/>
            <person name="Chapman S."/>
            <person name="Coulson R."/>
            <person name="Coutinho P.M."/>
            <person name="Danchin E.G."/>
            <person name="Diener A."/>
            <person name="Gale L.R."/>
            <person name="Gardiner D.M."/>
            <person name="Goff S."/>
            <person name="Hammond-Kosack K.E."/>
            <person name="Hilburn K."/>
            <person name="Hua-Van A."/>
            <person name="Jonkers W."/>
            <person name="Kazan K."/>
            <person name="Kodira C.D."/>
            <person name="Koehrsen M."/>
            <person name="Kumar L."/>
            <person name="Lee Y.H."/>
            <person name="Li L."/>
            <person name="Manners J.M."/>
            <person name="Miranda-Saavedra D."/>
            <person name="Mukherjee M."/>
            <person name="Park G."/>
            <person name="Park J."/>
            <person name="Park S.Y."/>
            <person name="Proctor R.H."/>
            <person name="Regev A."/>
            <person name="Ruiz-Roldan M.C."/>
            <person name="Sain D."/>
            <person name="Sakthikumar S."/>
            <person name="Sykes S."/>
            <person name="Schwartz D.C."/>
            <person name="Turgeon B.G."/>
            <person name="Wapinski I."/>
            <person name="Yoder O."/>
            <person name="Young S."/>
            <person name="Zeng Q."/>
            <person name="Zhou S."/>
            <person name="Galagan J."/>
            <person name="Cuomo C.A."/>
            <person name="Kistler H.C."/>
            <person name="Rep M."/>
        </authorList>
    </citation>
    <scope>NUCLEOTIDE SEQUENCE [LARGE SCALE GENOMIC DNA]</scope>
    <source>
        <strain evidence="7">M3125 / FGSC 7600</strain>
    </source>
</reference>
<dbReference type="GO" id="GO:0010436">
    <property type="term" value="F:carotenoid dioxygenase activity"/>
    <property type="evidence" value="ECO:0007669"/>
    <property type="project" value="TreeGrafter"/>
</dbReference>
<dbReference type="eggNOG" id="KOG1285">
    <property type="taxonomic scope" value="Eukaryota"/>
</dbReference>
<dbReference type="Pfam" id="PF03055">
    <property type="entry name" value="RPE65"/>
    <property type="match status" value="1"/>
</dbReference>
<keyword evidence="7" id="KW-1185">Reference proteome</keyword>
<dbReference type="GO" id="GO:0046872">
    <property type="term" value="F:metal ion binding"/>
    <property type="evidence" value="ECO:0007669"/>
    <property type="project" value="UniProtKB-KW"/>
</dbReference>
<gene>
    <name evidence="6" type="ORF">FVEG_00042</name>
</gene>
<feature type="binding site" evidence="5">
    <location>
        <position position="231"/>
    </location>
    <ligand>
        <name>Fe cation</name>
        <dbReference type="ChEBI" id="CHEBI:24875"/>
        <note>catalytic</note>
    </ligand>
</feature>
<dbReference type="Proteomes" id="UP000009096">
    <property type="component" value="Chromosome 1"/>
</dbReference>
<dbReference type="VEuPathDB" id="FungiDB:FVEG_00042"/>
<name>W7LAZ5_GIBM7</name>
<sequence length="569" mass="63570">MSTTSRVKEQPYFVTEEMLKYLPPYLQGVGETVSEVECNTSGVWPDWVKGTFIRMGVGRFVVPLSDDGSKPNAVLQHWFDGLAMLHKFRMEDGRVYYTSRYTAEGVIKRAKKNGFLQTLIAGLNPNAPLKDAQDPCSALLGAQQSVWIPTGHIGPDEFNVNVVLRRAFHIPTHENPYDKGTPSKRPEKEEILVSTDFNMLQIVDGKTLEPKRMLTYAAIDPELEGFGICSHALKDRHRGEEYNYLIDPKTGVLSVFALDLKTNPCKLLWKSPIPCRPCYVHSMAMSSKYVIFIRNPISMDLSDTSKGFIQSMVYEPDSPTEFFVLDKSTGKHIASYNLPDNIMFFHTVNGYDYVDPHTNEVNIHIDLCAYSDRVPFNDYHLSNILDPSAPFQDGVLVRYELESVGKVDPTTFTQATTKAAIGRTFLELPRIAKSASMVHGYRYVYGISGHGGPSPGTSVPIGRLGNGLKAVHCSFLSHVTKCDWETGTFKEWWPENGESAPCEPIFIQRPGARDEDDGIVLTIVINREATHSVLVAIDGKTFREIARADMPQVYALGPHGTFIEGEFGI</sequence>
<dbReference type="InterPro" id="IPR004294">
    <property type="entry name" value="Carotenoid_Oase"/>
</dbReference>
<evidence type="ECO:0000256" key="1">
    <source>
        <dbReference type="ARBA" id="ARBA00006787"/>
    </source>
</evidence>
<dbReference type="GO" id="GO:0016121">
    <property type="term" value="P:carotene catabolic process"/>
    <property type="evidence" value="ECO:0007669"/>
    <property type="project" value="TreeGrafter"/>
</dbReference>
<dbReference type="OrthoDB" id="407010at2759"/>